<dbReference type="SUPFAM" id="SSF55120">
    <property type="entry name" value="Pseudouridine synthase"/>
    <property type="match status" value="1"/>
</dbReference>
<reference evidence="3 4" key="1">
    <citation type="journal article" date="2022" name="Nat. Plants">
        <title>Genomes of leafy and leafless Platanthera orchids illuminate the evolution of mycoheterotrophy.</title>
        <authorList>
            <person name="Li M.H."/>
            <person name="Liu K.W."/>
            <person name="Li Z."/>
            <person name="Lu H.C."/>
            <person name="Ye Q.L."/>
            <person name="Zhang D."/>
            <person name="Wang J.Y."/>
            <person name="Li Y.F."/>
            <person name="Zhong Z.M."/>
            <person name="Liu X."/>
            <person name="Yu X."/>
            <person name="Liu D.K."/>
            <person name="Tu X.D."/>
            <person name="Liu B."/>
            <person name="Hao Y."/>
            <person name="Liao X.Y."/>
            <person name="Jiang Y.T."/>
            <person name="Sun W.H."/>
            <person name="Chen J."/>
            <person name="Chen Y.Q."/>
            <person name="Ai Y."/>
            <person name="Zhai J.W."/>
            <person name="Wu S.S."/>
            <person name="Zhou Z."/>
            <person name="Hsiao Y.Y."/>
            <person name="Wu W.L."/>
            <person name="Chen Y.Y."/>
            <person name="Lin Y.F."/>
            <person name="Hsu J.L."/>
            <person name="Li C.Y."/>
            <person name="Wang Z.W."/>
            <person name="Zhao X."/>
            <person name="Zhong W.Y."/>
            <person name="Ma X.K."/>
            <person name="Ma L."/>
            <person name="Huang J."/>
            <person name="Chen G.Z."/>
            <person name="Huang M.Z."/>
            <person name="Huang L."/>
            <person name="Peng D.H."/>
            <person name="Luo Y.B."/>
            <person name="Zou S.Q."/>
            <person name="Chen S.P."/>
            <person name="Lan S."/>
            <person name="Tsai W.C."/>
            <person name="Van de Peer Y."/>
            <person name="Liu Z.J."/>
        </authorList>
    </citation>
    <scope>NUCLEOTIDE SEQUENCE [LARGE SCALE GENOMIC DNA]</scope>
    <source>
        <strain evidence="3">Lor287</strain>
    </source>
</reference>
<evidence type="ECO:0000313" key="3">
    <source>
        <dbReference type="EMBL" id="KAK8942936.1"/>
    </source>
</evidence>
<accession>A0AAP0BL81</accession>
<evidence type="ECO:0000256" key="1">
    <source>
        <dbReference type="ARBA" id="ARBA00023235"/>
    </source>
</evidence>
<dbReference type="Pfam" id="PF01472">
    <property type="entry name" value="PUA"/>
    <property type="match status" value="1"/>
</dbReference>
<dbReference type="Proteomes" id="UP001418222">
    <property type="component" value="Unassembled WGS sequence"/>
</dbReference>
<dbReference type="PROSITE" id="PS50890">
    <property type="entry name" value="PUA"/>
    <property type="match status" value="1"/>
</dbReference>
<dbReference type="EMBL" id="JBBWWQ010000007">
    <property type="protein sequence ID" value="KAK8942936.1"/>
    <property type="molecule type" value="Genomic_DNA"/>
</dbReference>
<keyword evidence="4" id="KW-1185">Reference proteome</keyword>
<dbReference type="InterPro" id="IPR002478">
    <property type="entry name" value="PUA"/>
</dbReference>
<keyword evidence="1" id="KW-0413">Isomerase</keyword>
<dbReference type="InterPro" id="IPR036974">
    <property type="entry name" value="PUA_sf"/>
</dbReference>
<dbReference type="InterPro" id="IPR032819">
    <property type="entry name" value="TruB_C"/>
</dbReference>
<dbReference type="GO" id="GO:0009982">
    <property type="term" value="F:pseudouridine synthase activity"/>
    <property type="evidence" value="ECO:0007669"/>
    <property type="project" value="InterPro"/>
</dbReference>
<dbReference type="InterPro" id="IPR015947">
    <property type="entry name" value="PUA-like_sf"/>
</dbReference>
<organism evidence="3 4">
    <name type="scientific">Platanthera zijinensis</name>
    <dbReference type="NCBI Taxonomy" id="2320716"/>
    <lineage>
        <taxon>Eukaryota</taxon>
        <taxon>Viridiplantae</taxon>
        <taxon>Streptophyta</taxon>
        <taxon>Embryophyta</taxon>
        <taxon>Tracheophyta</taxon>
        <taxon>Spermatophyta</taxon>
        <taxon>Magnoliopsida</taxon>
        <taxon>Liliopsida</taxon>
        <taxon>Asparagales</taxon>
        <taxon>Orchidaceae</taxon>
        <taxon>Orchidoideae</taxon>
        <taxon>Orchideae</taxon>
        <taxon>Orchidinae</taxon>
        <taxon>Platanthera</taxon>
    </lineage>
</organism>
<gene>
    <name evidence="3" type="primary">CBF5</name>
    <name evidence="3" type="ORF">KSP39_PZI009330</name>
</gene>
<dbReference type="Pfam" id="PF16198">
    <property type="entry name" value="TruB_C_2"/>
    <property type="match status" value="1"/>
</dbReference>
<comment type="caution">
    <text evidence="3">The sequence shown here is derived from an EMBL/GenBank/DDBJ whole genome shotgun (WGS) entry which is preliminary data.</text>
</comment>
<feature type="domain" description="PUA" evidence="2">
    <location>
        <begin position="143"/>
        <end position="217"/>
    </location>
</feature>
<dbReference type="Gene3D" id="3.30.2350.10">
    <property type="entry name" value="Pseudouridine synthase"/>
    <property type="match status" value="1"/>
</dbReference>
<protein>
    <submittedName>
        <fullName evidence="3">H/ACA ribonucleoprotein complex subunit 4</fullName>
    </submittedName>
</protein>
<dbReference type="GO" id="GO:0031429">
    <property type="term" value="C:box H/ACA snoRNP complex"/>
    <property type="evidence" value="ECO:0007669"/>
    <property type="project" value="TreeGrafter"/>
</dbReference>
<dbReference type="PANTHER" id="PTHR23127">
    <property type="entry name" value="CENTROMERE/MICROTUBULE BINDING PROTEIN CBF5"/>
    <property type="match status" value="1"/>
</dbReference>
<dbReference type="InterPro" id="IPR020103">
    <property type="entry name" value="PsdUridine_synth_cat_dom_sf"/>
</dbReference>
<dbReference type="Gene3D" id="2.30.130.10">
    <property type="entry name" value="PUA domain"/>
    <property type="match status" value="1"/>
</dbReference>
<keyword evidence="3" id="KW-0687">Ribonucleoprotein</keyword>
<proteinExistence type="predicted"/>
<dbReference type="InterPro" id="IPR004802">
    <property type="entry name" value="tRNA_PsdUridine_synth_B_fam"/>
</dbReference>
<dbReference type="GO" id="GO:0000495">
    <property type="term" value="P:box H/ACA sno(s)RNA 3'-end processing"/>
    <property type="evidence" value="ECO:0007669"/>
    <property type="project" value="TreeGrafter"/>
</dbReference>
<dbReference type="AlphaFoldDB" id="A0AAP0BL81"/>
<dbReference type="GO" id="GO:0031118">
    <property type="term" value="P:rRNA pseudouridine synthesis"/>
    <property type="evidence" value="ECO:0007669"/>
    <property type="project" value="TreeGrafter"/>
</dbReference>
<dbReference type="NCBIfam" id="TIGR00451">
    <property type="entry name" value="unchar_dom_2"/>
    <property type="match status" value="1"/>
</dbReference>
<dbReference type="CDD" id="cd21148">
    <property type="entry name" value="PUA_Cbf5"/>
    <property type="match status" value="1"/>
</dbReference>
<evidence type="ECO:0000313" key="4">
    <source>
        <dbReference type="Proteomes" id="UP001418222"/>
    </source>
</evidence>
<name>A0AAP0BL81_9ASPA</name>
<dbReference type="GO" id="GO:0003723">
    <property type="term" value="F:RNA binding"/>
    <property type="evidence" value="ECO:0007669"/>
    <property type="project" value="InterPro"/>
</dbReference>
<dbReference type="PANTHER" id="PTHR23127:SF0">
    <property type="entry name" value="H_ACA RIBONUCLEOPROTEIN COMPLEX SUBUNIT DKC1"/>
    <property type="match status" value="1"/>
</dbReference>
<dbReference type="GO" id="GO:1990481">
    <property type="term" value="P:mRNA pseudouridine synthesis"/>
    <property type="evidence" value="ECO:0007669"/>
    <property type="project" value="TreeGrafter"/>
</dbReference>
<dbReference type="InterPro" id="IPR004521">
    <property type="entry name" value="Uncharacterised_CHP00451"/>
</dbReference>
<dbReference type="SMART" id="SM00359">
    <property type="entry name" value="PUA"/>
    <property type="match status" value="1"/>
</dbReference>
<sequence length="259" mass="28788">MSMFCIAHLHSPVPDAAEVARALDALTGTVLQRHPVKPKPQSRAIYGVKLLEYDPERHFVRFWISCETGINVRSHCTHLGLLLGVGAHMEDLREVRSGCLGEKDNMITISEVRYAHQLYDDDGNEIYLRKIVMSVEVLLVNYKRLVVRNSVIYALCHGEKLMIPGLVRFENYIEKGEKIVMMTAKGEAIGIGLAKMTSAEMSTSDSGCLIRTTVIFLEADIVLMAADMPLLDQVHFLVTAGLFTACLSLGRGLWKEAPS</sequence>
<dbReference type="GO" id="GO:0031120">
    <property type="term" value="P:snRNA pseudouridine synthesis"/>
    <property type="evidence" value="ECO:0007669"/>
    <property type="project" value="TreeGrafter"/>
</dbReference>
<evidence type="ECO:0000259" key="2">
    <source>
        <dbReference type="SMART" id="SM00359"/>
    </source>
</evidence>
<dbReference type="SUPFAM" id="SSF88697">
    <property type="entry name" value="PUA domain-like"/>
    <property type="match status" value="1"/>
</dbReference>